<keyword evidence="2" id="KW-1185">Reference proteome</keyword>
<reference evidence="2" key="1">
    <citation type="journal article" date="2019" name="Int. J. Syst. Evol. Microbiol.">
        <title>The Global Catalogue of Microorganisms (GCM) 10K type strain sequencing project: providing services to taxonomists for standard genome sequencing and annotation.</title>
        <authorList>
            <consortium name="The Broad Institute Genomics Platform"/>
            <consortium name="The Broad Institute Genome Sequencing Center for Infectious Disease"/>
            <person name="Wu L."/>
            <person name="Ma J."/>
        </authorList>
    </citation>
    <scope>NUCLEOTIDE SEQUENCE [LARGE SCALE GENOMIC DNA]</scope>
    <source>
        <strain evidence="2">JCM 17939</strain>
    </source>
</reference>
<gene>
    <name evidence="1" type="ORF">GCM10023196_033110</name>
</gene>
<protein>
    <submittedName>
        <fullName evidence="1">Uncharacterized protein</fullName>
    </submittedName>
</protein>
<dbReference type="EMBL" id="BAABHK010000004">
    <property type="protein sequence ID" value="GAA4626131.1"/>
    <property type="molecule type" value="Genomic_DNA"/>
</dbReference>
<dbReference type="Proteomes" id="UP001501442">
    <property type="component" value="Unassembled WGS sequence"/>
</dbReference>
<sequence>MNYRELFQSVRRRPILHGLDATYKAGVAFILGCDAGTSGILLSGFREWLIVRLNDGNNLSWPGLVLQIISVEFVGQNEEQSDVEAQRFDRLFRLLDEFLEQRDERDGMARIYSHYIEWLNDQSWFCPEMLK</sequence>
<proteinExistence type="predicted"/>
<evidence type="ECO:0000313" key="2">
    <source>
        <dbReference type="Proteomes" id="UP001501442"/>
    </source>
</evidence>
<organism evidence="1 2">
    <name type="scientific">Actinoallomurus vinaceus</name>
    <dbReference type="NCBI Taxonomy" id="1080074"/>
    <lineage>
        <taxon>Bacteria</taxon>
        <taxon>Bacillati</taxon>
        <taxon>Actinomycetota</taxon>
        <taxon>Actinomycetes</taxon>
        <taxon>Streptosporangiales</taxon>
        <taxon>Thermomonosporaceae</taxon>
        <taxon>Actinoallomurus</taxon>
    </lineage>
</organism>
<accession>A0ABP8UBX2</accession>
<name>A0ABP8UBX2_9ACTN</name>
<dbReference type="RefSeq" id="WP_345431699.1">
    <property type="nucleotide sequence ID" value="NZ_BAABHK010000004.1"/>
</dbReference>
<comment type="caution">
    <text evidence="1">The sequence shown here is derived from an EMBL/GenBank/DDBJ whole genome shotgun (WGS) entry which is preliminary data.</text>
</comment>
<evidence type="ECO:0000313" key="1">
    <source>
        <dbReference type="EMBL" id="GAA4626131.1"/>
    </source>
</evidence>